<keyword evidence="4" id="KW-0328">Glycosyltransferase</keyword>
<evidence type="ECO:0000256" key="1">
    <source>
        <dbReference type="ARBA" id="ARBA00048811"/>
    </source>
</evidence>
<dbReference type="EMBL" id="LUUI01000152">
    <property type="protein sequence ID" value="OAI10588.1"/>
    <property type="molecule type" value="Genomic_DNA"/>
</dbReference>
<dbReference type="GO" id="GO:0000287">
    <property type="term" value="F:magnesium ion binding"/>
    <property type="evidence" value="ECO:0007669"/>
    <property type="project" value="TreeGrafter"/>
</dbReference>
<accession>A0A177MXZ9</accession>
<dbReference type="InterPro" id="IPR029057">
    <property type="entry name" value="PRTase-like"/>
</dbReference>
<comment type="catalytic activity">
    <reaction evidence="1">
        <text>GMP + diphosphate = guanine + 5-phospho-alpha-D-ribose 1-diphosphate</text>
        <dbReference type="Rhea" id="RHEA:25424"/>
        <dbReference type="ChEBI" id="CHEBI:16235"/>
        <dbReference type="ChEBI" id="CHEBI:33019"/>
        <dbReference type="ChEBI" id="CHEBI:58017"/>
        <dbReference type="ChEBI" id="CHEBI:58115"/>
        <dbReference type="EC" id="2.4.2.8"/>
    </reaction>
    <physiologicalReaction direction="right-to-left" evidence="1">
        <dbReference type="Rhea" id="RHEA:25426"/>
    </physiologicalReaction>
</comment>
<dbReference type="STRING" id="980561.A1359_16415"/>
<dbReference type="InterPro" id="IPR050408">
    <property type="entry name" value="HGPRT"/>
</dbReference>
<evidence type="ECO:0000313" key="4">
    <source>
        <dbReference type="EMBL" id="OAI10588.1"/>
    </source>
</evidence>
<dbReference type="PANTHER" id="PTHR43340:SF1">
    <property type="entry name" value="HYPOXANTHINE PHOSPHORIBOSYLTRANSFERASE"/>
    <property type="match status" value="1"/>
</dbReference>
<sequence length="180" mass="20065">MLNEIKQIEQDAVLLHDEQAVEAALDKMAIEITHQLTDKNPLILCVINGGIIATGKLLPRLKFPLTLDSIHASRYRNQTSGSEIHWLFKPSTPLKGRNVLIVDDILDEGHTLKALVDWCQQQAATSVYSAVLLDKDLGCEKPIQADFVGLQVANHYLFGYGMDYKGYLRNATGIYACKEL</sequence>
<protein>
    <submittedName>
        <fullName evidence="4">Hypoxanthine-guanine phosphoribosyltransferase</fullName>
    </submittedName>
</protein>
<dbReference type="SUPFAM" id="SSF53271">
    <property type="entry name" value="PRTase-like"/>
    <property type="match status" value="1"/>
</dbReference>
<evidence type="ECO:0000256" key="2">
    <source>
        <dbReference type="ARBA" id="ARBA00049402"/>
    </source>
</evidence>
<reference evidence="4 5" key="1">
    <citation type="submission" date="2016-03" db="EMBL/GenBank/DDBJ databases">
        <authorList>
            <person name="Ploux O."/>
        </authorList>
    </citation>
    <scope>NUCLEOTIDE SEQUENCE [LARGE SCALE GENOMIC DNA]</scope>
    <source>
        <strain evidence="4 5">R-45370</strain>
    </source>
</reference>
<dbReference type="OrthoDB" id="9802824at2"/>
<dbReference type="GO" id="GO:0005829">
    <property type="term" value="C:cytosol"/>
    <property type="evidence" value="ECO:0007669"/>
    <property type="project" value="TreeGrafter"/>
</dbReference>
<name>A0A177MXZ9_9GAMM</name>
<comment type="catalytic activity">
    <reaction evidence="2">
        <text>IMP + diphosphate = hypoxanthine + 5-phospho-alpha-D-ribose 1-diphosphate</text>
        <dbReference type="Rhea" id="RHEA:17973"/>
        <dbReference type="ChEBI" id="CHEBI:17368"/>
        <dbReference type="ChEBI" id="CHEBI:33019"/>
        <dbReference type="ChEBI" id="CHEBI:58017"/>
        <dbReference type="ChEBI" id="CHEBI:58053"/>
        <dbReference type="EC" id="2.4.2.8"/>
    </reaction>
    <physiologicalReaction direction="right-to-left" evidence="2">
        <dbReference type="Rhea" id="RHEA:17975"/>
    </physiologicalReaction>
</comment>
<evidence type="ECO:0000313" key="5">
    <source>
        <dbReference type="Proteomes" id="UP000078476"/>
    </source>
</evidence>
<dbReference type="NCBIfam" id="NF006605">
    <property type="entry name" value="PRK09162.1"/>
    <property type="match status" value="1"/>
</dbReference>
<dbReference type="RefSeq" id="WP_066987103.1">
    <property type="nucleotide sequence ID" value="NZ_LUUI01000152.1"/>
</dbReference>
<dbReference type="AlphaFoldDB" id="A0A177MXZ9"/>
<organism evidence="4 5">
    <name type="scientific">Methylomonas lenta</name>
    <dbReference type="NCBI Taxonomy" id="980561"/>
    <lineage>
        <taxon>Bacteria</taxon>
        <taxon>Pseudomonadati</taxon>
        <taxon>Pseudomonadota</taxon>
        <taxon>Gammaproteobacteria</taxon>
        <taxon>Methylococcales</taxon>
        <taxon>Methylococcaceae</taxon>
        <taxon>Methylomonas</taxon>
    </lineage>
</organism>
<dbReference type="Pfam" id="PF00156">
    <property type="entry name" value="Pribosyltran"/>
    <property type="match status" value="1"/>
</dbReference>
<evidence type="ECO:0000259" key="3">
    <source>
        <dbReference type="Pfam" id="PF00156"/>
    </source>
</evidence>
<dbReference type="PANTHER" id="PTHR43340">
    <property type="entry name" value="HYPOXANTHINE-GUANINE PHOSPHORIBOSYLTRANSFERASE"/>
    <property type="match status" value="1"/>
</dbReference>
<keyword evidence="4" id="KW-0808">Transferase</keyword>
<dbReference type="Gene3D" id="3.40.50.2020">
    <property type="match status" value="1"/>
</dbReference>
<dbReference type="InterPro" id="IPR000836">
    <property type="entry name" value="PRTase_dom"/>
</dbReference>
<dbReference type="GO" id="GO:0046100">
    <property type="term" value="P:hypoxanthine metabolic process"/>
    <property type="evidence" value="ECO:0007669"/>
    <property type="project" value="TreeGrafter"/>
</dbReference>
<dbReference type="CDD" id="cd06223">
    <property type="entry name" value="PRTases_typeI"/>
    <property type="match status" value="1"/>
</dbReference>
<comment type="caution">
    <text evidence="4">The sequence shown here is derived from an EMBL/GenBank/DDBJ whole genome shotgun (WGS) entry which is preliminary data.</text>
</comment>
<feature type="domain" description="Phosphoribosyltransferase" evidence="3">
    <location>
        <begin position="15"/>
        <end position="164"/>
    </location>
</feature>
<proteinExistence type="predicted"/>
<keyword evidence="5" id="KW-1185">Reference proteome</keyword>
<gene>
    <name evidence="4" type="ORF">A1359_16415</name>
</gene>
<dbReference type="GO" id="GO:0006178">
    <property type="term" value="P:guanine salvage"/>
    <property type="evidence" value="ECO:0007669"/>
    <property type="project" value="TreeGrafter"/>
</dbReference>
<dbReference type="GO" id="GO:0032264">
    <property type="term" value="P:IMP salvage"/>
    <property type="evidence" value="ECO:0007669"/>
    <property type="project" value="TreeGrafter"/>
</dbReference>
<dbReference type="GO" id="GO:0004422">
    <property type="term" value="F:hypoxanthine phosphoribosyltransferase activity"/>
    <property type="evidence" value="ECO:0007669"/>
    <property type="project" value="TreeGrafter"/>
</dbReference>
<dbReference type="GO" id="GO:0032263">
    <property type="term" value="P:GMP salvage"/>
    <property type="evidence" value="ECO:0007669"/>
    <property type="project" value="TreeGrafter"/>
</dbReference>
<dbReference type="Proteomes" id="UP000078476">
    <property type="component" value="Unassembled WGS sequence"/>
</dbReference>